<comment type="caution">
    <text evidence="1">The sequence shown here is derived from an EMBL/GenBank/DDBJ whole genome shotgun (WGS) entry which is preliminary data.</text>
</comment>
<name>A0AA40KKJ2_9HYME</name>
<dbReference type="Proteomes" id="UP001177670">
    <property type="component" value="Unassembled WGS sequence"/>
</dbReference>
<keyword evidence="2" id="KW-1185">Reference proteome</keyword>
<sequence>MQKSPDSNQNFCSPGEQLVRRTGRPQETVQVRGTVEIALEYGLDEMKEGAKKKVILPSPLTTRRRHMNNIPWISPRRRRSCAIDSRSVDWIRIGGKVYLSVDARYFRELFRPPAASTASLGRVMATAGRLVMDILYYGIVSRPDEILMASNRAHGDPFELDAFVDG</sequence>
<evidence type="ECO:0000313" key="1">
    <source>
        <dbReference type="EMBL" id="KAK1123684.1"/>
    </source>
</evidence>
<accession>A0AA40KKJ2</accession>
<dbReference type="AlphaFoldDB" id="A0AA40KKJ2"/>
<proteinExistence type="predicted"/>
<protein>
    <submittedName>
        <fullName evidence="1">Uncharacterized protein</fullName>
    </submittedName>
</protein>
<organism evidence="1 2">
    <name type="scientific">Melipona bicolor</name>
    <dbReference type="NCBI Taxonomy" id="60889"/>
    <lineage>
        <taxon>Eukaryota</taxon>
        <taxon>Metazoa</taxon>
        <taxon>Ecdysozoa</taxon>
        <taxon>Arthropoda</taxon>
        <taxon>Hexapoda</taxon>
        <taxon>Insecta</taxon>
        <taxon>Pterygota</taxon>
        <taxon>Neoptera</taxon>
        <taxon>Endopterygota</taxon>
        <taxon>Hymenoptera</taxon>
        <taxon>Apocrita</taxon>
        <taxon>Aculeata</taxon>
        <taxon>Apoidea</taxon>
        <taxon>Anthophila</taxon>
        <taxon>Apidae</taxon>
        <taxon>Melipona</taxon>
    </lineage>
</organism>
<dbReference type="EMBL" id="JAHYIQ010000020">
    <property type="protein sequence ID" value="KAK1123684.1"/>
    <property type="molecule type" value="Genomic_DNA"/>
</dbReference>
<reference evidence="1" key="1">
    <citation type="submission" date="2021-10" db="EMBL/GenBank/DDBJ databases">
        <title>Melipona bicolor Genome sequencing and assembly.</title>
        <authorList>
            <person name="Araujo N.S."/>
            <person name="Arias M.C."/>
        </authorList>
    </citation>
    <scope>NUCLEOTIDE SEQUENCE</scope>
    <source>
        <strain evidence="1">USP_2M_L1-L4_2017</strain>
        <tissue evidence="1">Whole body</tissue>
    </source>
</reference>
<evidence type="ECO:0000313" key="2">
    <source>
        <dbReference type="Proteomes" id="UP001177670"/>
    </source>
</evidence>
<gene>
    <name evidence="1" type="ORF">K0M31_008382</name>
</gene>